<evidence type="ECO:0000256" key="6">
    <source>
        <dbReference type="ARBA" id="ARBA00022989"/>
    </source>
</evidence>
<evidence type="ECO:0000256" key="5">
    <source>
        <dbReference type="ARBA" id="ARBA00022737"/>
    </source>
</evidence>
<evidence type="ECO:0000256" key="4">
    <source>
        <dbReference type="ARBA" id="ARBA00022692"/>
    </source>
</evidence>
<evidence type="ECO:0000313" key="8">
    <source>
        <dbReference type="EMBL" id="CAI9259660.1"/>
    </source>
</evidence>
<comment type="subcellular location">
    <subcellularLocation>
        <location evidence="1">Membrane</location>
        <topology evidence="1">Multi-pass membrane protein</topology>
    </subcellularLocation>
</comment>
<proteinExistence type="inferred from homology"/>
<reference evidence="8" key="1">
    <citation type="submission" date="2023-04" db="EMBL/GenBank/DDBJ databases">
        <authorList>
            <person name="Vijverberg K."/>
            <person name="Xiong W."/>
            <person name="Schranz E."/>
        </authorList>
    </citation>
    <scope>NUCLEOTIDE SEQUENCE</scope>
</reference>
<name>A0AA35V5K1_LACSI</name>
<protein>
    <submittedName>
        <fullName evidence="8">Uncharacterized protein</fullName>
    </submittedName>
</protein>
<accession>A0AA35V5K1</accession>
<dbReference type="InterPro" id="IPR023395">
    <property type="entry name" value="MCP_dom_sf"/>
</dbReference>
<gene>
    <name evidence="8" type="ORF">LSALG_LOCUS541</name>
</gene>
<evidence type="ECO:0000256" key="7">
    <source>
        <dbReference type="ARBA" id="ARBA00023136"/>
    </source>
</evidence>
<keyword evidence="3" id="KW-0813">Transport</keyword>
<dbReference type="SUPFAM" id="SSF103506">
    <property type="entry name" value="Mitochondrial carrier"/>
    <property type="match status" value="1"/>
</dbReference>
<dbReference type="EMBL" id="OX465086">
    <property type="protein sequence ID" value="CAI9259660.1"/>
    <property type="molecule type" value="Genomic_DNA"/>
</dbReference>
<dbReference type="AlphaFoldDB" id="A0AA35V5K1"/>
<keyword evidence="6" id="KW-1133">Transmembrane helix</keyword>
<evidence type="ECO:0000256" key="2">
    <source>
        <dbReference type="ARBA" id="ARBA00006375"/>
    </source>
</evidence>
<dbReference type="InterPro" id="IPR018108">
    <property type="entry name" value="MCP_transmembrane"/>
</dbReference>
<keyword evidence="4" id="KW-0812">Transmembrane</keyword>
<organism evidence="8 9">
    <name type="scientific">Lactuca saligna</name>
    <name type="common">Willowleaf lettuce</name>
    <dbReference type="NCBI Taxonomy" id="75948"/>
    <lineage>
        <taxon>Eukaryota</taxon>
        <taxon>Viridiplantae</taxon>
        <taxon>Streptophyta</taxon>
        <taxon>Embryophyta</taxon>
        <taxon>Tracheophyta</taxon>
        <taxon>Spermatophyta</taxon>
        <taxon>Magnoliopsida</taxon>
        <taxon>eudicotyledons</taxon>
        <taxon>Gunneridae</taxon>
        <taxon>Pentapetalae</taxon>
        <taxon>asterids</taxon>
        <taxon>campanulids</taxon>
        <taxon>Asterales</taxon>
        <taxon>Asteraceae</taxon>
        <taxon>Cichorioideae</taxon>
        <taxon>Cichorieae</taxon>
        <taxon>Lactucinae</taxon>
        <taxon>Lactuca</taxon>
    </lineage>
</organism>
<dbReference type="Proteomes" id="UP001177003">
    <property type="component" value="Chromosome 0"/>
</dbReference>
<dbReference type="Pfam" id="PF00153">
    <property type="entry name" value="Mito_carr"/>
    <property type="match status" value="1"/>
</dbReference>
<evidence type="ECO:0000256" key="1">
    <source>
        <dbReference type="ARBA" id="ARBA00004141"/>
    </source>
</evidence>
<keyword evidence="5" id="KW-0677">Repeat</keyword>
<comment type="similarity">
    <text evidence="2">Belongs to the mitochondrial carrier (TC 2.A.29) family.</text>
</comment>
<sequence length="210" mass="23531">MIYLDAEKASNEGEDVVVFLRLIDFSPFATTHSSHQKLCCPHRLLYQISVTPPSSIHRFSSPSATVLLYRCFLDVPVTNTGGRRGRWIDGTIPSAYTVLDSSQRYLVFFLMDYFNNQTWILTNKALEANDGKPLPLYQKYFCRLTAGAIAACVGSLVELALIYEGVLALWKGVGPTVVRVMALNMGMLTSYDQSVEFFKDNLGFLKQLPL</sequence>
<keyword evidence="9" id="KW-1185">Reference proteome</keyword>
<dbReference type="PANTHER" id="PTHR45618">
    <property type="entry name" value="MITOCHONDRIAL DICARBOXYLATE CARRIER-RELATED"/>
    <property type="match status" value="1"/>
</dbReference>
<evidence type="ECO:0000256" key="3">
    <source>
        <dbReference type="ARBA" id="ARBA00022448"/>
    </source>
</evidence>
<dbReference type="GO" id="GO:0016020">
    <property type="term" value="C:membrane"/>
    <property type="evidence" value="ECO:0007669"/>
    <property type="project" value="UniProtKB-SubCell"/>
</dbReference>
<dbReference type="InterPro" id="IPR050391">
    <property type="entry name" value="Mito_Metabolite_Transporter"/>
</dbReference>
<evidence type="ECO:0000313" key="9">
    <source>
        <dbReference type="Proteomes" id="UP001177003"/>
    </source>
</evidence>
<keyword evidence="7" id="KW-0472">Membrane</keyword>